<evidence type="ECO:0000313" key="1">
    <source>
        <dbReference type="EMBL" id="MVT40244.1"/>
    </source>
</evidence>
<dbReference type="OrthoDB" id="9946612at2"/>
<comment type="caution">
    <text evidence="1">The sequence shown here is derived from an EMBL/GenBank/DDBJ whole genome shotgun (WGS) entry which is preliminary data.</text>
</comment>
<keyword evidence="2" id="KW-1185">Reference proteome</keyword>
<dbReference type="EMBL" id="WRXO01000001">
    <property type="protein sequence ID" value="MVT40244.1"/>
    <property type="molecule type" value="Genomic_DNA"/>
</dbReference>
<organism evidence="1 2">
    <name type="scientific">Chitinophaga oryziterrae</name>
    <dbReference type="NCBI Taxonomy" id="1031224"/>
    <lineage>
        <taxon>Bacteria</taxon>
        <taxon>Pseudomonadati</taxon>
        <taxon>Bacteroidota</taxon>
        <taxon>Chitinophagia</taxon>
        <taxon>Chitinophagales</taxon>
        <taxon>Chitinophagaceae</taxon>
        <taxon>Chitinophaga</taxon>
    </lineage>
</organism>
<accession>A0A6N8J5P1</accession>
<gene>
    <name evidence="1" type="ORF">GO495_06600</name>
</gene>
<name>A0A6N8J5P1_9BACT</name>
<dbReference type="PROSITE" id="PS51257">
    <property type="entry name" value="PROKAR_LIPOPROTEIN"/>
    <property type="match status" value="1"/>
</dbReference>
<dbReference type="AlphaFoldDB" id="A0A6N8J5P1"/>
<evidence type="ECO:0000313" key="2">
    <source>
        <dbReference type="Proteomes" id="UP000468388"/>
    </source>
</evidence>
<proteinExistence type="predicted"/>
<protein>
    <submittedName>
        <fullName evidence="1">Uncharacterized protein</fullName>
    </submittedName>
</protein>
<sequence length="176" mass="19943">MKFLVFVLSVTAMLACNQPSKPTQSTQPPQMTKEEAIALVSKNVGNYGYENIVMDSKSFASDSPYLLLAGQGYLDIDLKARDRHYVRLTDKGLKYALPSQIPTNYKVRTATVQLNDHIEIKDTLIDGRVCTKVVYQYLLSDFTPFNSLNGDTDRVLYGERTYERDGLKWKLLFASL</sequence>
<reference evidence="1 2" key="1">
    <citation type="submission" date="2019-12" db="EMBL/GenBank/DDBJ databases">
        <title>The draft genomic sequence of strain Chitinophaga oryziterrae JCM 16595.</title>
        <authorList>
            <person name="Zhang X."/>
        </authorList>
    </citation>
    <scope>NUCLEOTIDE SEQUENCE [LARGE SCALE GENOMIC DNA]</scope>
    <source>
        <strain evidence="1 2">JCM 16595</strain>
    </source>
</reference>
<dbReference type="RefSeq" id="WP_157298870.1">
    <property type="nucleotide sequence ID" value="NZ_BAAAZB010000005.1"/>
</dbReference>
<dbReference type="Proteomes" id="UP000468388">
    <property type="component" value="Unassembled WGS sequence"/>
</dbReference>